<dbReference type="InterPro" id="IPR005754">
    <property type="entry name" value="Sortase"/>
</dbReference>
<name>A0ABS9L5U2_9MICC</name>
<dbReference type="Gene3D" id="2.40.260.10">
    <property type="entry name" value="Sortase"/>
    <property type="match status" value="1"/>
</dbReference>
<dbReference type="InterPro" id="IPR042001">
    <property type="entry name" value="Sortase_F"/>
</dbReference>
<evidence type="ECO:0000313" key="3">
    <source>
        <dbReference type="Proteomes" id="UP001165368"/>
    </source>
</evidence>
<dbReference type="Pfam" id="PF04203">
    <property type="entry name" value="Sortase"/>
    <property type="match status" value="1"/>
</dbReference>
<keyword evidence="1" id="KW-0378">Hydrolase</keyword>
<comment type="caution">
    <text evidence="2">The sequence shown here is derived from an EMBL/GenBank/DDBJ whole genome shotgun (WGS) entry which is preliminary data.</text>
</comment>
<keyword evidence="3" id="KW-1185">Reference proteome</keyword>
<reference evidence="2" key="1">
    <citation type="submission" date="2022-01" db="EMBL/GenBank/DDBJ databases">
        <authorList>
            <person name="Jo J.-H."/>
            <person name="Im W.-T."/>
        </authorList>
    </citation>
    <scope>NUCLEOTIDE SEQUENCE</scope>
    <source>
        <strain evidence="2">I2-34</strain>
    </source>
</reference>
<evidence type="ECO:0000313" key="2">
    <source>
        <dbReference type="EMBL" id="MCG2622039.1"/>
    </source>
</evidence>
<dbReference type="SUPFAM" id="SSF63817">
    <property type="entry name" value="Sortase"/>
    <property type="match status" value="1"/>
</dbReference>
<dbReference type="InterPro" id="IPR023365">
    <property type="entry name" value="Sortase_dom-sf"/>
</dbReference>
<evidence type="ECO:0000256" key="1">
    <source>
        <dbReference type="ARBA" id="ARBA00022801"/>
    </source>
</evidence>
<dbReference type="EMBL" id="JAKLTQ010000005">
    <property type="protein sequence ID" value="MCG2622039.1"/>
    <property type="molecule type" value="Genomic_DNA"/>
</dbReference>
<protein>
    <submittedName>
        <fullName evidence="2">Class F sortase</fullName>
    </submittedName>
</protein>
<proteinExistence type="predicted"/>
<dbReference type="Proteomes" id="UP001165368">
    <property type="component" value="Unassembled WGS sequence"/>
</dbReference>
<dbReference type="CDD" id="cd05829">
    <property type="entry name" value="Sortase_F"/>
    <property type="match status" value="1"/>
</dbReference>
<sequence>MEGTTIAVDVVSVGVRADHAMQIPDSFGQAGWYRFGAAPGAAHGTAVIAAHVDTLTDLAPFSQLRHLRHGAAIKVQRRGAPPVVYRVADVALQPKDRFDGRKLFRRDGPHQLRLITCGGKWLDDRQDYSDNVVVTALPE</sequence>
<organism evidence="2 3">
    <name type="scientific">Arthrobacter hankyongi</name>
    <dbReference type="NCBI Taxonomy" id="2904801"/>
    <lineage>
        <taxon>Bacteria</taxon>
        <taxon>Bacillati</taxon>
        <taxon>Actinomycetota</taxon>
        <taxon>Actinomycetes</taxon>
        <taxon>Micrococcales</taxon>
        <taxon>Micrococcaceae</taxon>
        <taxon>Arthrobacter</taxon>
    </lineage>
</organism>
<gene>
    <name evidence="2" type="ORF">LVY72_08920</name>
</gene>
<accession>A0ABS9L5U2</accession>
<dbReference type="RefSeq" id="WP_237819945.1">
    <property type="nucleotide sequence ID" value="NZ_JAKLTQ010000005.1"/>
</dbReference>